<dbReference type="EMBL" id="JBEUOH010000006">
    <property type="protein sequence ID" value="KAL0892742.1"/>
    <property type="molecule type" value="Genomic_DNA"/>
</dbReference>
<comment type="similarity">
    <text evidence="3">Belongs to the CDK2AP family.</text>
</comment>
<dbReference type="EC" id="3.1.1.97" evidence="10"/>
<dbReference type="Gene3D" id="2.130.10.10">
    <property type="entry name" value="YVTN repeat-like/Quinoprotein amine dehydrogenase"/>
    <property type="match status" value="1"/>
</dbReference>
<keyword evidence="14" id="KW-1185">Reference proteome</keyword>
<evidence type="ECO:0000256" key="1">
    <source>
        <dbReference type="ARBA" id="ARBA00004123"/>
    </source>
</evidence>
<dbReference type="PROSITE" id="PS50082">
    <property type="entry name" value="WD_REPEATS_2"/>
    <property type="match status" value="1"/>
</dbReference>
<dbReference type="InterPro" id="IPR001680">
    <property type="entry name" value="WD40_rpt"/>
</dbReference>
<dbReference type="InterPro" id="IPR017266">
    <property type="entry name" value="DOC_1/2"/>
</dbReference>
<dbReference type="InterPro" id="IPR052415">
    <property type="entry name" value="Diphthine_MTase"/>
</dbReference>
<evidence type="ECO:0000256" key="3">
    <source>
        <dbReference type="ARBA" id="ARBA00008485"/>
    </source>
</evidence>
<dbReference type="SUPFAM" id="SSF50978">
    <property type="entry name" value="WD40 repeat-like"/>
    <property type="match status" value="1"/>
</dbReference>
<evidence type="ECO:0000256" key="6">
    <source>
        <dbReference type="ARBA" id="ARBA00022737"/>
    </source>
</evidence>
<comment type="catalytic activity">
    <reaction evidence="11">
        <text>diphthine methyl ester-[translation elongation factor 2] + H2O = diphthine-[translation elongation factor 2] + methanol + H(+)</text>
        <dbReference type="Rhea" id="RHEA:42656"/>
        <dbReference type="Rhea" id="RHEA-COMP:10172"/>
        <dbReference type="Rhea" id="RHEA-COMP:10173"/>
        <dbReference type="ChEBI" id="CHEBI:15377"/>
        <dbReference type="ChEBI" id="CHEBI:15378"/>
        <dbReference type="ChEBI" id="CHEBI:17790"/>
        <dbReference type="ChEBI" id="CHEBI:79005"/>
        <dbReference type="ChEBI" id="CHEBI:82696"/>
        <dbReference type="EC" id="3.1.1.97"/>
    </reaction>
</comment>
<accession>A0ABR3I901</accession>
<reference evidence="13 14" key="1">
    <citation type="submission" date="2024-06" db="EMBL/GenBank/DDBJ databases">
        <title>A chromosome-level genome assembly of beet webworm, Loxostege sticticalis.</title>
        <authorList>
            <person name="Zhang Y."/>
        </authorList>
    </citation>
    <scope>NUCLEOTIDE SEQUENCE [LARGE SCALE GENOMIC DNA]</scope>
    <source>
        <strain evidence="13">AQ026</strain>
        <tissue evidence="13">Whole body</tissue>
    </source>
</reference>
<dbReference type="PROSITE" id="PS50294">
    <property type="entry name" value="WD_REPEATS_REGION"/>
    <property type="match status" value="1"/>
</dbReference>
<sequence>MEAMDIQAVESKLSDVTVTAIPMSGKNVHKDLGHGGNSHATISTVPASSPSSIGKDKDNGTSKYAQLLAMSVEWKTKLRWGTGYSADSVEWCPVDPYRHVLVCGTYQLDKKDEQDPEPTKQRRLGRIYLFSINHDTTELSPLQTIDTSGVLDQKWCYHAIQDHPVLCVVTSEGFVELYRLCEGTRLELWLKESIGTDVLALSLDWSTNKTACDEPFVVVSDSAGSVTVLKVNSDGLKKVGVWKSHGFEAWIAAFNYWNPDVFYSGGDDCLFKSYDVRVPEVAVTTNRCHEAGVTSVRSHVDVEHQLLTGSYDEKVRLWDTRSLKRPITETDVGGGVWRLKFHPYRSDIVLAACMYGGFRILRVSDEVTVVCEYMEHESIAYGADWMFDEEPLVATCSFYDCKMHVSDICL</sequence>
<name>A0ABR3I901_LOXSC</name>
<evidence type="ECO:0000256" key="9">
    <source>
        <dbReference type="ARBA" id="ARBA00038092"/>
    </source>
</evidence>
<dbReference type="PANTHER" id="PTHR46042:SF1">
    <property type="entry name" value="DIPHTHINE METHYLTRANSFERASE"/>
    <property type="match status" value="1"/>
</dbReference>
<dbReference type="Proteomes" id="UP001549920">
    <property type="component" value="Unassembled WGS sequence"/>
</dbReference>
<evidence type="ECO:0000313" key="14">
    <source>
        <dbReference type="Proteomes" id="UP001549920"/>
    </source>
</evidence>
<evidence type="ECO:0000256" key="7">
    <source>
        <dbReference type="ARBA" id="ARBA00022801"/>
    </source>
</evidence>
<protein>
    <recommendedName>
        <fullName evidence="10">methylated diphthine methylhydrolase</fullName>
        <ecNumber evidence="10">3.1.1.97</ecNumber>
    </recommendedName>
</protein>
<keyword evidence="7" id="KW-0378">Hydrolase</keyword>
<evidence type="ECO:0000256" key="5">
    <source>
        <dbReference type="ARBA" id="ARBA00022574"/>
    </source>
</evidence>
<evidence type="ECO:0000313" key="13">
    <source>
        <dbReference type="EMBL" id="KAL0892742.1"/>
    </source>
</evidence>
<comment type="pathway">
    <text evidence="2">Protein modification; peptidyl-diphthamide biosynthesis.</text>
</comment>
<evidence type="ECO:0000256" key="12">
    <source>
        <dbReference type="PROSITE-ProRule" id="PRU00221"/>
    </source>
</evidence>
<comment type="similarity">
    <text evidence="9">Belongs to the DPH7 family.</text>
</comment>
<evidence type="ECO:0000256" key="11">
    <source>
        <dbReference type="ARBA" id="ARBA00047551"/>
    </source>
</evidence>
<evidence type="ECO:0000256" key="2">
    <source>
        <dbReference type="ARBA" id="ARBA00005156"/>
    </source>
</evidence>
<evidence type="ECO:0000256" key="8">
    <source>
        <dbReference type="ARBA" id="ARBA00023242"/>
    </source>
</evidence>
<dbReference type="SMART" id="SM00320">
    <property type="entry name" value="WD40"/>
    <property type="match status" value="3"/>
</dbReference>
<proteinExistence type="inferred from homology"/>
<dbReference type="InterPro" id="IPR019775">
    <property type="entry name" value="WD40_repeat_CS"/>
</dbReference>
<organism evidence="13 14">
    <name type="scientific">Loxostege sticticalis</name>
    <name type="common">Beet webworm moth</name>
    <dbReference type="NCBI Taxonomy" id="481309"/>
    <lineage>
        <taxon>Eukaryota</taxon>
        <taxon>Metazoa</taxon>
        <taxon>Ecdysozoa</taxon>
        <taxon>Arthropoda</taxon>
        <taxon>Hexapoda</taxon>
        <taxon>Insecta</taxon>
        <taxon>Pterygota</taxon>
        <taxon>Neoptera</taxon>
        <taxon>Endopterygota</taxon>
        <taxon>Lepidoptera</taxon>
        <taxon>Glossata</taxon>
        <taxon>Ditrysia</taxon>
        <taxon>Pyraloidea</taxon>
        <taxon>Crambidae</taxon>
        <taxon>Pyraustinae</taxon>
        <taxon>Loxostege</taxon>
    </lineage>
</organism>
<dbReference type="InterPro" id="IPR015943">
    <property type="entry name" value="WD40/YVTN_repeat-like_dom_sf"/>
</dbReference>
<dbReference type="PROSITE" id="PS00678">
    <property type="entry name" value="WD_REPEATS_1"/>
    <property type="match status" value="1"/>
</dbReference>
<keyword evidence="5 12" id="KW-0853">WD repeat</keyword>
<evidence type="ECO:0000256" key="10">
    <source>
        <dbReference type="ARBA" id="ARBA00039131"/>
    </source>
</evidence>
<keyword evidence="6" id="KW-0677">Repeat</keyword>
<keyword evidence="4" id="KW-0597">Phosphoprotein</keyword>
<dbReference type="PANTHER" id="PTHR46042">
    <property type="entry name" value="DIPHTHINE METHYLTRANSFERASE"/>
    <property type="match status" value="1"/>
</dbReference>
<dbReference type="Pfam" id="PF09806">
    <property type="entry name" value="CDK2AP"/>
    <property type="match status" value="1"/>
</dbReference>
<dbReference type="InterPro" id="IPR036322">
    <property type="entry name" value="WD40_repeat_dom_sf"/>
</dbReference>
<comment type="caution">
    <text evidence="13">The sequence shown here is derived from an EMBL/GenBank/DDBJ whole genome shotgun (WGS) entry which is preliminary data.</text>
</comment>
<evidence type="ECO:0000256" key="4">
    <source>
        <dbReference type="ARBA" id="ARBA00022553"/>
    </source>
</evidence>
<comment type="subcellular location">
    <subcellularLocation>
        <location evidence="1">Nucleus</location>
    </subcellularLocation>
</comment>
<feature type="repeat" description="WD" evidence="12">
    <location>
        <begin position="286"/>
        <end position="328"/>
    </location>
</feature>
<keyword evidence="8" id="KW-0539">Nucleus</keyword>
<gene>
    <name evidence="13" type="ORF">ABMA27_014452</name>
</gene>